<dbReference type="STRING" id="285351.SAMN04488035_1064"/>
<dbReference type="Proteomes" id="UP000198520">
    <property type="component" value="Unassembled WGS sequence"/>
</dbReference>
<evidence type="ECO:0000313" key="3">
    <source>
        <dbReference type="Proteomes" id="UP000198520"/>
    </source>
</evidence>
<keyword evidence="3" id="KW-1185">Reference proteome</keyword>
<proteinExistence type="predicted"/>
<dbReference type="AlphaFoldDB" id="A0A1I2F2T4"/>
<keyword evidence="1" id="KW-0812">Transmembrane</keyword>
<evidence type="ECO:0000313" key="2">
    <source>
        <dbReference type="EMBL" id="SFE99028.1"/>
    </source>
</evidence>
<feature type="transmembrane region" description="Helical" evidence="1">
    <location>
        <begin position="42"/>
        <end position="61"/>
    </location>
</feature>
<organism evidence="2 3">
    <name type="scientific">Flavimobilis marinus</name>
    <dbReference type="NCBI Taxonomy" id="285351"/>
    <lineage>
        <taxon>Bacteria</taxon>
        <taxon>Bacillati</taxon>
        <taxon>Actinomycetota</taxon>
        <taxon>Actinomycetes</taxon>
        <taxon>Micrococcales</taxon>
        <taxon>Jonesiaceae</taxon>
        <taxon>Flavimobilis</taxon>
    </lineage>
</organism>
<keyword evidence="1" id="KW-1133">Transmembrane helix</keyword>
<keyword evidence="1" id="KW-0472">Membrane</keyword>
<dbReference type="EMBL" id="FONZ01000002">
    <property type="protein sequence ID" value="SFE99028.1"/>
    <property type="molecule type" value="Genomic_DNA"/>
</dbReference>
<accession>A0A1I2F2T4</accession>
<sequence length="104" mass="10507">MSRLTSEVVALLAFPSMGDGVTPGPLGVTCVGFRAVGVLRREVYLVATALAAFLATGPADLAGPLRADDLASLAQVAPLVVAAMAVAGHAVWRSRTGAPRAPRA</sequence>
<dbReference type="RefSeq" id="WP_093375909.1">
    <property type="nucleotide sequence ID" value="NZ_BNAN01000002.1"/>
</dbReference>
<reference evidence="3" key="1">
    <citation type="submission" date="2016-10" db="EMBL/GenBank/DDBJ databases">
        <authorList>
            <person name="Varghese N."/>
            <person name="Submissions S."/>
        </authorList>
    </citation>
    <scope>NUCLEOTIDE SEQUENCE [LARGE SCALE GENOMIC DNA]</scope>
    <source>
        <strain evidence="3">DSM 19083</strain>
    </source>
</reference>
<dbReference type="OrthoDB" id="123307at2"/>
<gene>
    <name evidence="2" type="ORF">SAMN04488035_1064</name>
</gene>
<evidence type="ECO:0000256" key="1">
    <source>
        <dbReference type="SAM" id="Phobius"/>
    </source>
</evidence>
<feature type="transmembrane region" description="Helical" evidence="1">
    <location>
        <begin position="73"/>
        <end position="92"/>
    </location>
</feature>
<name>A0A1I2F2T4_9MICO</name>
<protein>
    <submittedName>
        <fullName evidence="2">Uncharacterized protein</fullName>
    </submittedName>
</protein>